<feature type="compositionally biased region" description="Polar residues" evidence="1">
    <location>
        <begin position="391"/>
        <end position="404"/>
    </location>
</feature>
<feature type="compositionally biased region" description="Polar residues" evidence="1">
    <location>
        <begin position="612"/>
        <end position="633"/>
    </location>
</feature>
<proteinExistence type="predicted"/>
<feature type="compositionally biased region" description="Pro residues" evidence="1">
    <location>
        <begin position="105"/>
        <end position="115"/>
    </location>
</feature>
<keyword evidence="2" id="KW-0808">Transferase</keyword>
<evidence type="ECO:0000313" key="2">
    <source>
        <dbReference type="EMBL" id="KAF7347904.1"/>
    </source>
</evidence>
<accession>A0A8H7CRT1</accession>
<keyword evidence="2" id="KW-0418">Kinase</keyword>
<organism evidence="2 3">
    <name type="scientific">Mycena venus</name>
    <dbReference type="NCBI Taxonomy" id="2733690"/>
    <lineage>
        <taxon>Eukaryota</taxon>
        <taxon>Fungi</taxon>
        <taxon>Dikarya</taxon>
        <taxon>Basidiomycota</taxon>
        <taxon>Agaricomycotina</taxon>
        <taxon>Agaricomycetes</taxon>
        <taxon>Agaricomycetidae</taxon>
        <taxon>Agaricales</taxon>
        <taxon>Marasmiineae</taxon>
        <taxon>Mycenaceae</taxon>
        <taxon>Mycena</taxon>
    </lineage>
</organism>
<gene>
    <name evidence="2" type="ORF">MVEN_01548300</name>
</gene>
<comment type="caution">
    <text evidence="2">The sequence shown here is derived from an EMBL/GenBank/DDBJ whole genome shotgun (WGS) entry which is preliminary data.</text>
</comment>
<dbReference type="Proteomes" id="UP000620124">
    <property type="component" value="Unassembled WGS sequence"/>
</dbReference>
<name>A0A8H7CRT1_9AGAR</name>
<feature type="compositionally biased region" description="Polar residues" evidence="1">
    <location>
        <begin position="589"/>
        <end position="599"/>
    </location>
</feature>
<feature type="compositionally biased region" description="Pro residues" evidence="1">
    <location>
        <begin position="323"/>
        <end position="332"/>
    </location>
</feature>
<feature type="compositionally biased region" description="Polar residues" evidence="1">
    <location>
        <begin position="570"/>
        <end position="581"/>
    </location>
</feature>
<feature type="region of interest" description="Disordered" evidence="1">
    <location>
        <begin position="1"/>
        <end position="117"/>
    </location>
</feature>
<keyword evidence="3" id="KW-1185">Reference proteome</keyword>
<feature type="compositionally biased region" description="Pro residues" evidence="1">
    <location>
        <begin position="35"/>
        <end position="46"/>
    </location>
</feature>
<evidence type="ECO:0000313" key="3">
    <source>
        <dbReference type="Proteomes" id="UP000620124"/>
    </source>
</evidence>
<feature type="compositionally biased region" description="Low complexity" evidence="1">
    <location>
        <begin position="295"/>
        <end position="314"/>
    </location>
</feature>
<dbReference type="GO" id="GO:0016301">
    <property type="term" value="F:kinase activity"/>
    <property type="evidence" value="ECO:0007669"/>
    <property type="project" value="UniProtKB-KW"/>
</dbReference>
<feature type="region of interest" description="Disordered" evidence="1">
    <location>
        <begin position="240"/>
        <end position="464"/>
    </location>
</feature>
<dbReference type="OrthoDB" id="339325at2759"/>
<sequence length="706" mass="76706">MSEAGRRPRKVHLFVANPGSDSDSDDGPRHQYHYQPPPLPPAPTPLPLSTRIPRYPPSHPSSLSSPSSTSDPAHDESTQSTPPPSTPGLGQDDPIPDRTDIRSFPRPPIRPPTPKDPVADRVLILVTADSERYVNVDISGATNPAFIRECVFTKLNIFDEEDQAHFSIYRTEIGSFATSEALSDDHLFDLCREFGDDKGSLKLLVSHSSARVHEPSPRPASALSPASTFVPPFIPFAHAPLQPQRRSRSRADSLSSASENLQPEAAGYDADQERDRPIGYTNGLVVPNGGAQQTRSGSPLPSRSSSPLPRAPMLYDRNGNIISPPPPPPPLSPNRATFSIRIPSETEREEEEARHWRNRPQPRTRVDIPSSSSRRLRNKAPPQSADEDSPAGQSDSWVMVNNNSHDSDHPPTPVDARNSPSSAASSAARVRQQLSPSRYKAQSPYSRALAIPAHPRNAPPPIPVTEPRIAPPPPRAAGQPVPNKYVVTYKGPERGDAKAMPTSSSTWSRLTKGTKSMDNLRGHALGSHPVNLQPGEEIPYCQLAPPTSALGTPKSYDGRTIRPLPIQGSHDYSPSQSQSPYGTRPPGGLSSSTLMSPSNDPYPRPQSAIGDTITSPNQRYRQQFQTGFGSNLNGDADYGRSPRAPSPTHPFPTSFPYRSSTRPNDVRHSDRHSDPLRSPVSPPQPAVHAESSLARPAARLSVERHA</sequence>
<evidence type="ECO:0000256" key="1">
    <source>
        <dbReference type="SAM" id="MobiDB-lite"/>
    </source>
</evidence>
<feature type="compositionally biased region" description="Low complexity" evidence="1">
    <location>
        <begin position="60"/>
        <end position="71"/>
    </location>
</feature>
<protein>
    <submittedName>
        <fullName evidence="2">MAP kinase kinase kinase</fullName>
    </submittedName>
</protein>
<dbReference type="AlphaFoldDB" id="A0A8H7CRT1"/>
<dbReference type="EMBL" id="JACAZI010000012">
    <property type="protein sequence ID" value="KAF7347904.1"/>
    <property type="molecule type" value="Genomic_DNA"/>
</dbReference>
<feature type="compositionally biased region" description="Basic and acidic residues" evidence="1">
    <location>
        <begin position="664"/>
        <end position="675"/>
    </location>
</feature>
<reference evidence="2" key="1">
    <citation type="submission" date="2020-05" db="EMBL/GenBank/DDBJ databases">
        <title>Mycena genomes resolve the evolution of fungal bioluminescence.</title>
        <authorList>
            <person name="Tsai I.J."/>
        </authorList>
    </citation>
    <scope>NUCLEOTIDE SEQUENCE</scope>
    <source>
        <strain evidence="2">CCC161011</strain>
    </source>
</reference>
<feature type="region of interest" description="Disordered" evidence="1">
    <location>
        <begin position="536"/>
        <end position="706"/>
    </location>
</feature>